<comment type="subcellular location">
    <subcellularLocation>
        <location evidence="1">Cell membrane</location>
        <topology evidence="1">Multi-pass membrane protein</topology>
    </subcellularLocation>
</comment>
<comment type="caution">
    <text evidence="13">The sequence shown here is derived from an EMBL/GenBank/DDBJ whole genome shotgun (WGS) entry which is preliminary data.</text>
</comment>
<feature type="domain" description="CBS" evidence="11">
    <location>
        <begin position="215"/>
        <end position="276"/>
    </location>
</feature>
<feature type="domain" description="CNNM transmembrane" evidence="12">
    <location>
        <begin position="1"/>
        <end position="196"/>
    </location>
</feature>
<evidence type="ECO:0000259" key="11">
    <source>
        <dbReference type="PROSITE" id="PS51371"/>
    </source>
</evidence>
<dbReference type="SUPFAM" id="SSF56176">
    <property type="entry name" value="FAD-binding/transporter-associated domain-like"/>
    <property type="match status" value="1"/>
</dbReference>
<protein>
    <submittedName>
        <fullName evidence="13">HlyC/CorC family transporter</fullName>
    </submittedName>
</protein>
<dbReference type="PANTHER" id="PTHR43099">
    <property type="entry name" value="UPF0053 PROTEIN YRKA"/>
    <property type="match status" value="1"/>
</dbReference>
<dbReference type="Pfam" id="PF01595">
    <property type="entry name" value="CNNM"/>
    <property type="match status" value="1"/>
</dbReference>
<dbReference type="PROSITE" id="PS51371">
    <property type="entry name" value="CBS"/>
    <property type="match status" value="2"/>
</dbReference>
<evidence type="ECO:0000256" key="1">
    <source>
        <dbReference type="ARBA" id="ARBA00004651"/>
    </source>
</evidence>
<dbReference type="EMBL" id="QXML01000006">
    <property type="protein sequence ID" value="RIW14468.1"/>
    <property type="molecule type" value="Genomic_DNA"/>
</dbReference>
<dbReference type="InterPro" id="IPR005170">
    <property type="entry name" value="Transptr-assoc_dom"/>
</dbReference>
<name>A0A418PQ87_9BACT</name>
<dbReference type="InterPro" id="IPR044751">
    <property type="entry name" value="Ion_transp-like_CBS"/>
</dbReference>
<dbReference type="InterPro" id="IPR000644">
    <property type="entry name" value="CBS_dom"/>
</dbReference>
<organism evidence="13 14">
    <name type="scientific">Algoriphagus lacus</name>
    <dbReference type="NCBI Taxonomy" id="2056311"/>
    <lineage>
        <taxon>Bacteria</taxon>
        <taxon>Pseudomonadati</taxon>
        <taxon>Bacteroidota</taxon>
        <taxon>Cytophagia</taxon>
        <taxon>Cytophagales</taxon>
        <taxon>Cyclobacteriaceae</taxon>
        <taxon>Algoriphagus</taxon>
    </lineage>
</organism>
<keyword evidence="7 9" id="KW-0472">Membrane</keyword>
<proteinExistence type="predicted"/>
<dbReference type="Gene3D" id="3.10.580.10">
    <property type="entry name" value="CBS-domain"/>
    <property type="match status" value="1"/>
</dbReference>
<dbReference type="Pfam" id="PF00571">
    <property type="entry name" value="CBS"/>
    <property type="match status" value="2"/>
</dbReference>
<evidence type="ECO:0000256" key="2">
    <source>
        <dbReference type="ARBA" id="ARBA00022475"/>
    </source>
</evidence>
<evidence type="ECO:0000313" key="13">
    <source>
        <dbReference type="EMBL" id="RIW14468.1"/>
    </source>
</evidence>
<reference evidence="13 14" key="1">
    <citation type="submission" date="2018-09" db="EMBL/GenBank/DDBJ databases">
        <authorList>
            <person name="Wang X."/>
            <person name="Du Z."/>
        </authorList>
    </citation>
    <scope>NUCLEOTIDE SEQUENCE [LARGE SCALE GENOMIC DNA]</scope>
    <source>
        <strain evidence="13 14">N3</strain>
    </source>
</reference>
<dbReference type="SMART" id="SM01091">
    <property type="entry name" value="CorC_HlyC"/>
    <property type="match status" value="1"/>
</dbReference>
<keyword evidence="6 8" id="KW-0129">CBS domain</keyword>
<dbReference type="Gene3D" id="3.30.465.10">
    <property type="match status" value="1"/>
</dbReference>
<evidence type="ECO:0000256" key="10">
    <source>
        <dbReference type="SAM" id="Phobius"/>
    </source>
</evidence>
<evidence type="ECO:0000256" key="3">
    <source>
        <dbReference type="ARBA" id="ARBA00022692"/>
    </source>
</evidence>
<accession>A0A418PQ87</accession>
<dbReference type="InterPro" id="IPR046342">
    <property type="entry name" value="CBS_dom_sf"/>
</dbReference>
<dbReference type="OrthoDB" id="9798188at2"/>
<evidence type="ECO:0000256" key="4">
    <source>
        <dbReference type="ARBA" id="ARBA00022737"/>
    </source>
</evidence>
<evidence type="ECO:0000256" key="8">
    <source>
        <dbReference type="PROSITE-ProRule" id="PRU00703"/>
    </source>
</evidence>
<dbReference type="AlphaFoldDB" id="A0A418PQ87"/>
<evidence type="ECO:0000313" key="14">
    <source>
        <dbReference type="Proteomes" id="UP000283522"/>
    </source>
</evidence>
<feature type="domain" description="CBS" evidence="11">
    <location>
        <begin position="279"/>
        <end position="336"/>
    </location>
</feature>
<keyword evidence="3 9" id="KW-0812">Transmembrane</keyword>
<dbReference type="GO" id="GO:0050660">
    <property type="term" value="F:flavin adenine dinucleotide binding"/>
    <property type="evidence" value="ECO:0007669"/>
    <property type="project" value="InterPro"/>
</dbReference>
<dbReference type="PROSITE" id="PS51846">
    <property type="entry name" value="CNNM"/>
    <property type="match status" value="1"/>
</dbReference>
<sequence length="425" mass="48016">MEFLIILLLVLFNGVFAMSELSLVSSRKFKLENAKRRGNSNAKIALELAENPTKFLSTVQIGITLIGILLGVYSGENLTTDLTAQIQRIEFLAPYSHTISTGLIVLLITYLSIVLGELFPKRLGMTFPEPIAMFVARPMNILSNITSPFVWLLSVSNNFLVKLFGIKTTSESKVSEEEIKAIIKESAEGGEIMDIEQDIVERVFELGDRRINTLFTHRTDLVYFNASDSWEEVREKINSEKHSAYPVCDNDDLDSIIGMVMVKDLFRPGLEENFSIKEIARKPLFINENSFAYQVMDLFKKERMHYGIVIDEYGSTMGIVSMDDVMDALVGESTEIDQEEYQITQRDETSWLVDGQYAVIDFIKYFGLNTLLKTKGFTTVAGLMIHKSASIPEVGDKVIVENLQLEVVDKDGQRIDKLLVTRIDK</sequence>
<keyword evidence="4" id="KW-0677">Repeat</keyword>
<feature type="transmembrane region" description="Helical" evidence="10">
    <location>
        <begin position="95"/>
        <end position="119"/>
    </location>
</feature>
<dbReference type="CDD" id="cd04590">
    <property type="entry name" value="CBS_pair_CorC_HlyC_assoc"/>
    <property type="match status" value="1"/>
</dbReference>
<keyword evidence="14" id="KW-1185">Reference proteome</keyword>
<dbReference type="SUPFAM" id="SSF54631">
    <property type="entry name" value="CBS-domain pair"/>
    <property type="match status" value="1"/>
</dbReference>
<gene>
    <name evidence="13" type="ORF">D0X99_12980</name>
</gene>
<keyword evidence="2" id="KW-1003">Cell membrane</keyword>
<evidence type="ECO:0000256" key="7">
    <source>
        <dbReference type="ARBA" id="ARBA00023136"/>
    </source>
</evidence>
<dbReference type="RefSeq" id="WP_119478266.1">
    <property type="nucleotide sequence ID" value="NZ_QXML01000006.1"/>
</dbReference>
<dbReference type="InterPro" id="IPR036318">
    <property type="entry name" value="FAD-bd_PCMH-like_sf"/>
</dbReference>
<keyword evidence="5 9" id="KW-1133">Transmembrane helix</keyword>
<evidence type="ECO:0000256" key="5">
    <source>
        <dbReference type="ARBA" id="ARBA00022989"/>
    </source>
</evidence>
<dbReference type="PANTHER" id="PTHR43099:SF2">
    <property type="entry name" value="UPF0053 PROTEIN YRKA"/>
    <property type="match status" value="1"/>
</dbReference>
<evidence type="ECO:0000256" key="9">
    <source>
        <dbReference type="PROSITE-ProRule" id="PRU01193"/>
    </source>
</evidence>
<evidence type="ECO:0000259" key="12">
    <source>
        <dbReference type="PROSITE" id="PS51846"/>
    </source>
</evidence>
<dbReference type="Pfam" id="PF03471">
    <property type="entry name" value="CorC_HlyC"/>
    <property type="match status" value="1"/>
</dbReference>
<dbReference type="InterPro" id="IPR051676">
    <property type="entry name" value="UPF0053_domain"/>
</dbReference>
<dbReference type="GO" id="GO:0005886">
    <property type="term" value="C:plasma membrane"/>
    <property type="evidence" value="ECO:0007669"/>
    <property type="project" value="UniProtKB-SubCell"/>
</dbReference>
<dbReference type="InterPro" id="IPR016169">
    <property type="entry name" value="FAD-bd_PCMH_sub2"/>
</dbReference>
<dbReference type="Proteomes" id="UP000283522">
    <property type="component" value="Unassembled WGS sequence"/>
</dbReference>
<evidence type="ECO:0000256" key="6">
    <source>
        <dbReference type="ARBA" id="ARBA00023122"/>
    </source>
</evidence>
<dbReference type="InterPro" id="IPR002550">
    <property type="entry name" value="CNNM"/>
</dbReference>